<dbReference type="EC" id="4.2.1.136" evidence="12"/>
<dbReference type="InterPro" id="IPR004443">
    <property type="entry name" value="YjeF_N_dom"/>
</dbReference>
<dbReference type="Pfam" id="PF03853">
    <property type="entry name" value="YjeF_N"/>
    <property type="match status" value="1"/>
</dbReference>
<evidence type="ECO:0000256" key="8">
    <source>
        <dbReference type="ARBA" id="ARBA00023239"/>
    </source>
</evidence>
<comment type="subunit">
    <text evidence="12">Homotetramer.</text>
</comment>
<evidence type="ECO:0000256" key="4">
    <source>
        <dbReference type="ARBA" id="ARBA00022741"/>
    </source>
</evidence>
<comment type="catalytic activity">
    <reaction evidence="11 12">
        <text>(6S)-NADPHX + ADP = AMP + phosphate + NADPH + H(+)</text>
        <dbReference type="Rhea" id="RHEA:32235"/>
        <dbReference type="ChEBI" id="CHEBI:15378"/>
        <dbReference type="ChEBI" id="CHEBI:43474"/>
        <dbReference type="ChEBI" id="CHEBI:57783"/>
        <dbReference type="ChEBI" id="CHEBI:64076"/>
        <dbReference type="ChEBI" id="CHEBI:456215"/>
        <dbReference type="ChEBI" id="CHEBI:456216"/>
        <dbReference type="EC" id="4.2.1.136"/>
    </reaction>
</comment>
<evidence type="ECO:0000256" key="9">
    <source>
        <dbReference type="ARBA" id="ARBA00025153"/>
    </source>
</evidence>
<evidence type="ECO:0000313" key="16">
    <source>
        <dbReference type="Proteomes" id="UP000250192"/>
    </source>
</evidence>
<evidence type="ECO:0000313" key="15">
    <source>
        <dbReference type="EMBL" id="SPT55780.1"/>
    </source>
</evidence>
<dbReference type="RefSeq" id="WP_111823826.1">
    <property type="nucleotide sequence ID" value="NZ_CBDERX010000046.1"/>
</dbReference>
<dbReference type="Gene3D" id="3.40.1190.20">
    <property type="match status" value="1"/>
</dbReference>
<comment type="similarity">
    <text evidence="12">Belongs to the NnrD/CARKD family.</text>
</comment>
<feature type="binding site" evidence="12">
    <location>
        <position position="518"/>
    </location>
    <ligand>
        <name>AMP</name>
        <dbReference type="ChEBI" id="CHEBI:456215"/>
    </ligand>
</feature>
<evidence type="ECO:0000259" key="14">
    <source>
        <dbReference type="PROSITE" id="PS51385"/>
    </source>
</evidence>
<comment type="similarity">
    <text evidence="3">In the C-terminal section; belongs to the NnrD/CARKD family.</text>
</comment>
<evidence type="ECO:0000256" key="10">
    <source>
        <dbReference type="ARBA" id="ARBA00048238"/>
    </source>
</evidence>
<dbReference type="GO" id="GO:0110051">
    <property type="term" value="P:metabolite repair"/>
    <property type="evidence" value="ECO:0007669"/>
    <property type="project" value="TreeGrafter"/>
</dbReference>
<keyword evidence="8 12" id="KW-0456">Lyase</keyword>
<keyword evidence="7 12" id="KW-0520">NAD</keyword>
<reference evidence="15 16" key="1">
    <citation type="submission" date="2018-06" db="EMBL/GenBank/DDBJ databases">
        <authorList>
            <consortium name="Pathogen Informatics"/>
            <person name="Doyle S."/>
        </authorList>
    </citation>
    <scope>NUCLEOTIDE SEQUENCE [LARGE SCALE GENOMIC DNA]</scope>
    <source>
        <strain evidence="15 16">NCTC9935</strain>
    </source>
</reference>
<accession>A0A2X0UJC8</accession>
<comment type="function">
    <text evidence="12">Catalyzes the dehydration of the S-form of NAD(P)HX at the expense of ADP, which is converted to AMP. Together with NAD(P)HX epimerase, which catalyzes the epimerization of the S- and R-forms, the enzyme allows the repair of both epimers of NAD(P)HX, a damaged form of NAD(P)H that is a result of enzymatic or heat-dependent hydration.</text>
</comment>
<dbReference type="InterPro" id="IPR017953">
    <property type="entry name" value="Carbohydrate_kinase_pred_CS"/>
</dbReference>
<evidence type="ECO:0000256" key="2">
    <source>
        <dbReference type="ARBA" id="ARBA00006001"/>
    </source>
</evidence>
<dbReference type="PANTHER" id="PTHR12592:SF0">
    <property type="entry name" value="ATP-DEPENDENT (S)-NAD(P)H-HYDRATE DEHYDRATASE"/>
    <property type="match status" value="1"/>
</dbReference>
<dbReference type="PROSITE" id="PS01050">
    <property type="entry name" value="YJEF_C_2"/>
    <property type="match status" value="1"/>
</dbReference>
<dbReference type="InterPro" id="IPR029056">
    <property type="entry name" value="Ribokinase-like"/>
</dbReference>
<feature type="binding site" evidence="12">
    <location>
        <position position="415"/>
    </location>
    <ligand>
        <name>(6S)-NADPHX</name>
        <dbReference type="ChEBI" id="CHEBI:64076"/>
    </ligand>
</feature>
<evidence type="ECO:0000256" key="11">
    <source>
        <dbReference type="ARBA" id="ARBA00049209"/>
    </source>
</evidence>
<dbReference type="EMBL" id="UAPR01000004">
    <property type="protein sequence ID" value="SPT55780.1"/>
    <property type="molecule type" value="Genomic_DNA"/>
</dbReference>
<dbReference type="SUPFAM" id="SSF53613">
    <property type="entry name" value="Ribokinase-like"/>
    <property type="match status" value="1"/>
</dbReference>
<comment type="cofactor">
    <cofactor evidence="12">
        <name>Mg(2+)</name>
        <dbReference type="ChEBI" id="CHEBI:18420"/>
    </cofactor>
</comment>
<organism evidence="15 16">
    <name type="scientific">Schaalia odontolytica</name>
    <dbReference type="NCBI Taxonomy" id="1660"/>
    <lineage>
        <taxon>Bacteria</taxon>
        <taxon>Bacillati</taxon>
        <taxon>Actinomycetota</taxon>
        <taxon>Actinomycetes</taxon>
        <taxon>Actinomycetales</taxon>
        <taxon>Actinomycetaceae</taxon>
        <taxon>Schaalia</taxon>
    </lineage>
</organism>
<dbReference type="OrthoDB" id="9806925at2"/>
<dbReference type="GeneID" id="93758619"/>
<feature type="binding site" evidence="12">
    <location>
        <position position="365"/>
    </location>
    <ligand>
        <name>(6S)-NADPHX</name>
        <dbReference type="ChEBI" id="CHEBI:64076"/>
    </ligand>
</feature>
<evidence type="ECO:0000256" key="12">
    <source>
        <dbReference type="HAMAP-Rule" id="MF_01965"/>
    </source>
</evidence>
<dbReference type="PROSITE" id="PS51383">
    <property type="entry name" value="YJEF_C_3"/>
    <property type="match status" value="1"/>
</dbReference>
<evidence type="ECO:0000259" key="13">
    <source>
        <dbReference type="PROSITE" id="PS51383"/>
    </source>
</evidence>
<keyword evidence="16" id="KW-1185">Reference proteome</keyword>
<dbReference type="AlphaFoldDB" id="A0A2X0UJC8"/>
<feature type="domain" description="YjeF C-terminal" evidence="13">
    <location>
        <begin position="280"/>
        <end position="594"/>
    </location>
</feature>
<dbReference type="GO" id="GO:0052855">
    <property type="term" value="F:ADP-dependent NAD(P)H-hydrate dehydratase activity"/>
    <property type="evidence" value="ECO:0007669"/>
    <property type="project" value="UniProtKB-UniRule"/>
</dbReference>
<dbReference type="Proteomes" id="UP000250192">
    <property type="component" value="Unassembled WGS sequence"/>
</dbReference>
<keyword evidence="4 12" id="KW-0547">Nucleotide-binding</keyword>
<comment type="function">
    <text evidence="9">Bifunctional enzyme that catalyzes the epimerization of the S- and R-forms of NAD(P)HX and the dehydration of the S-form of NAD(P)HX at the expense of ADP, which is converted to AMP. This allows the repair of both epimers of NAD(P)HX, a damaged form of NAD(P)H that is a result of enzymatic or heat-dependent hydration.</text>
</comment>
<feature type="binding site" evidence="12">
    <location>
        <position position="315"/>
    </location>
    <ligand>
        <name>(6S)-NADPHX</name>
        <dbReference type="ChEBI" id="CHEBI:64076"/>
    </ligand>
</feature>
<dbReference type="GO" id="GO:0046496">
    <property type="term" value="P:nicotinamide nucleotide metabolic process"/>
    <property type="evidence" value="ECO:0007669"/>
    <property type="project" value="UniProtKB-UniRule"/>
</dbReference>
<evidence type="ECO:0000256" key="7">
    <source>
        <dbReference type="ARBA" id="ARBA00023027"/>
    </source>
</evidence>
<dbReference type="CDD" id="cd01171">
    <property type="entry name" value="YXKO-related"/>
    <property type="match status" value="1"/>
</dbReference>
<comment type="catalytic activity">
    <reaction evidence="10 12">
        <text>(6S)-NADHX + ADP = AMP + phosphate + NADH + H(+)</text>
        <dbReference type="Rhea" id="RHEA:32223"/>
        <dbReference type="ChEBI" id="CHEBI:15378"/>
        <dbReference type="ChEBI" id="CHEBI:43474"/>
        <dbReference type="ChEBI" id="CHEBI:57945"/>
        <dbReference type="ChEBI" id="CHEBI:64074"/>
        <dbReference type="ChEBI" id="CHEBI:456215"/>
        <dbReference type="ChEBI" id="CHEBI:456216"/>
        <dbReference type="EC" id="4.2.1.136"/>
    </reaction>
</comment>
<dbReference type="Pfam" id="PF01256">
    <property type="entry name" value="Carb_kinase"/>
    <property type="match status" value="1"/>
</dbReference>
<dbReference type="PANTHER" id="PTHR12592">
    <property type="entry name" value="ATP-DEPENDENT (S)-NAD(P)H-HYDRATE DEHYDRATASE FAMILY MEMBER"/>
    <property type="match status" value="1"/>
</dbReference>
<dbReference type="PROSITE" id="PS51385">
    <property type="entry name" value="YJEF_N"/>
    <property type="match status" value="1"/>
</dbReference>
<keyword evidence="5 12" id="KW-0067">ATP-binding</keyword>
<evidence type="ECO:0000256" key="6">
    <source>
        <dbReference type="ARBA" id="ARBA00022857"/>
    </source>
</evidence>
<dbReference type="SUPFAM" id="SSF64153">
    <property type="entry name" value="YjeF N-terminal domain-like"/>
    <property type="match status" value="1"/>
</dbReference>
<feature type="domain" description="YjeF N-terminal" evidence="14">
    <location>
        <begin position="17"/>
        <end position="288"/>
    </location>
</feature>
<evidence type="ECO:0000256" key="1">
    <source>
        <dbReference type="ARBA" id="ARBA00001958"/>
    </source>
</evidence>
<protein>
    <recommendedName>
        <fullName evidence="12">ADP-dependent (S)-NAD(P)H-hydrate dehydratase</fullName>
        <ecNumber evidence="12">4.2.1.136</ecNumber>
    </recommendedName>
    <alternativeName>
        <fullName evidence="12">ADP-dependent NAD(P)HX dehydratase</fullName>
    </alternativeName>
</protein>
<proteinExistence type="inferred from homology"/>
<comment type="similarity">
    <text evidence="2">In the N-terminal section; belongs to the NnrE/AIBP family.</text>
</comment>
<name>A0A2X0UJC8_9ACTO</name>
<dbReference type="InterPro" id="IPR036652">
    <property type="entry name" value="YjeF_N_dom_sf"/>
</dbReference>
<dbReference type="GO" id="GO:0005524">
    <property type="term" value="F:ATP binding"/>
    <property type="evidence" value="ECO:0007669"/>
    <property type="project" value="UniProtKB-KW"/>
</dbReference>
<keyword evidence="6 12" id="KW-0521">NADP</keyword>
<comment type="cofactor">
    <cofactor evidence="1">
        <name>K(+)</name>
        <dbReference type="ChEBI" id="CHEBI:29103"/>
    </cofactor>
</comment>
<gene>
    <name evidence="15" type="primary">nnr</name>
    <name evidence="12" type="synonym">nnrD</name>
    <name evidence="15" type="ORF">NCTC9935_01290</name>
</gene>
<feature type="binding site" evidence="12">
    <location>
        <begin position="457"/>
        <end position="461"/>
    </location>
    <ligand>
        <name>AMP</name>
        <dbReference type="ChEBI" id="CHEBI:456215"/>
    </ligand>
</feature>
<dbReference type="Gene3D" id="3.40.50.10260">
    <property type="entry name" value="YjeF N-terminal domain"/>
    <property type="match status" value="1"/>
</dbReference>
<sequence>MLIFDGRALSFAKARATECAHVEAATAQGDPDRYMRQVAEKVADQVRYLCEPAAWPRDLPATTAVTRLGEGLGIDEAAAHIEDMDACLVAFVGGGDNGGDALYTCAMLAERGKVVTAFLLKPNAHARALEAAREAGVGIVELSGRSLRSLEGTPEWNTICGARVWIDGIVGIGAHGPLTGELAETVTCLNEELRAHPKKVIAIDVPSGLTDDDGNVAGPILRATHTLAVGAYKRAQILPPAVEYCGQLRMIGMYWSGAHTDTTPDAEGRIGAGDLYYYDSDERAAAAVPIPAFADDKYARGVVGLVAGSDTYPGAGLLATRGSLASGVGMVRLNSTRRVQDLVLAAEPGVVMVGGRIQSALIGPGLDEDRREDALELAQFCGQSGMPLVIDAWALDLVPELVGTISPDATVLTPHYGEAARLLSALGHPTTREQVASSPLRCARALHEATGCHVVLKGPVTIVYSFEDVPLSRRAEADGENARRYADTRAGERPGLTRVYEPTVARVTTSWAGVAGSGDVLAGLIAGVLARPAGQDTASSPEGARRLLVTSARLSAAVFLHASAAQTAAMRRQGRAPIQARDIADEISSVLASIAQ</sequence>
<feature type="binding site" evidence="12">
    <location>
        <position position="519"/>
    </location>
    <ligand>
        <name>(6S)-NADPHX</name>
        <dbReference type="ChEBI" id="CHEBI:64076"/>
    </ligand>
</feature>
<evidence type="ECO:0000256" key="3">
    <source>
        <dbReference type="ARBA" id="ARBA00009524"/>
    </source>
</evidence>
<dbReference type="GO" id="GO:0052856">
    <property type="term" value="F:NAD(P)HX epimerase activity"/>
    <property type="evidence" value="ECO:0007669"/>
    <property type="project" value="TreeGrafter"/>
</dbReference>
<dbReference type="HAMAP" id="MF_01965">
    <property type="entry name" value="NADHX_dehydratase"/>
    <property type="match status" value="1"/>
</dbReference>
<dbReference type="InterPro" id="IPR000631">
    <property type="entry name" value="CARKD"/>
</dbReference>
<evidence type="ECO:0000256" key="5">
    <source>
        <dbReference type="ARBA" id="ARBA00022840"/>
    </source>
</evidence>